<sequence length="297" mass="33692">MAHYDSLIKNRGLDGYGQPVMYGMGYHATKESYAASTEQVVSLGHVQVRQPRSSTRVQPDVYSPKFNNGSPRDYSPKFNSSPHDSPRKTFQGSHSPPPGHHSGIYGTKLISPHDSHFRGDDDSSDDDDDVECRDGVCYPKPKHGGYYHLQPRKDSHEYHHQKSDPPKYHEKLPEGNTNMYAPNSYKTDPYYDRNNVYTNSKNDPYYGKSNNTTLPAPIKTREPEQYYRDSKNSPVSAATHRTPFGPASPRKDRRQVIDTMEAQRRYGNAPPHSDDQRHKPTIDSQTAAKMYGGVFVK</sequence>
<comment type="caution">
    <text evidence="2">The sequence shown here is derived from an EMBL/GenBank/DDBJ whole genome shotgun (WGS) entry which is preliminary data.</text>
</comment>
<proteinExistence type="predicted"/>
<feature type="compositionally biased region" description="Acidic residues" evidence="1">
    <location>
        <begin position="122"/>
        <end position="131"/>
    </location>
</feature>
<protein>
    <submittedName>
        <fullName evidence="2">Uncharacterized protein</fullName>
    </submittedName>
</protein>
<accession>A0AAD4PDM4</accession>
<dbReference type="Proteomes" id="UP001190926">
    <property type="component" value="Unassembled WGS sequence"/>
</dbReference>
<feature type="region of interest" description="Disordered" evidence="1">
    <location>
        <begin position="47"/>
        <end position="175"/>
    </location>
</feature>
<feature type="compositionally biased region" description="Basic and acidic residues" evidence="1">
    <location>
        <begin position="219"/>
        <end position="231"/>
    </location>
</feature>
<feature type="compositionally biased region" description="Polar residues" evidence="1">
    <location>
        <begin position="198"/>
        <end position="214"/>
    </location>
</feature>
<reference evidence="2 3" key="1">
    <citation type="journal article" date="2021" name="Nat. Commun.">
        <title>Incipient diploidization of the medicinal plant Perilla within 10,000 years.</title>
        <authorList>
            <person name="Zhang Y."/>
            <person name="Shen Q."/>
            <person name="Leng L."/>
            <person name="Zhang D."/>
            <person name="Chen S."/>
            <person name="Shi Y."/>
            <person name="Ning Z."/>
            <person name="Chen S."/>
        </authorList>
    </citation>
    <scope>NUCLEOTIDE SEQUENCE [LARGE SCALE GENOMIC DNA]</scope>
    <source>
        <strain evidence="3">cv. PC099</strain>
    </source>
</reference>
<evidence type="ECO:0000313" key="3">
    <source>
        <dbReference type="Proteomes" id="UP001190926"/>
    </source>
</evidence>
<evidence type="ECO:0000313" key="2">
    <source>
        <dbReference type="EMBL" id="KAH6835406.1"/>
    </source>
</evidence>
<feature type="compositionally biased region" description="Basic and acidic residues" evidence="1">
    <location>
        <begin position="151"/>
        <end position="173"/>
    </location>
</feature>
<feature type="region of interest" description="Disordered" evidence="1">
    <location>
        <begin position="198"/>
        <end position="297"/>
    </location>
</feature>
<keyword evidence="3" id="KW-1185">Reference proteome</keyword>
<name>A0AAD4PDM4_PERFH</name>
<evidence type="ECO:0000256" key="1">
    <source>
        <dbReference type="SAM" id="MobiDB-lite"/>
    </source>
</evidence>
<gene>
    <name evidence="2" type="ORF">C2S53_003257</name>
</gene>
<feature type="compositionally biased region" description="Basic and acidic residues" evidence="1">
    <location>
        <begin position="111"/>
        <end position="121"/>
    </location>
</feature>
<feature type="compositionally biased region" description="Polar residues" evidence="1">
    <location>
        <begin position="77"/>
        <end position="91"/>
    </location>
</feature>
<organism evidence="2 3">
    <name type="scientific">Perilla frutescens var. hirtella</name>
    <name type="common">Perilla citriodora</name>
    <name type="synonym">Perilla setoyensis</name>
    <dbReference type="NCBI Taxonomy" id="608512"/>
    <lineage>
        <taxon>Eukaryota</taxon>
        <taxon>Viridiplantae</taxon>
        <taxon>Streptophyta</taxon>
        <taxon>Embryophyta</taxon>
        <taxon>Tracheophyta</taxon>
        <taxon>Spermatophyta</taxon>
        <taxon>Magnoliopsida</taxon>
        <taxon>eudicotyledons</taxon>
        <taxon>Gunneridae</taxon>
        <taxon>Pentapetalae</taxon>
        <taxon>asterids</taxon>
        <taxon>lamiids</taxon>
        <taxon>Lamiales</taxon>
        <taxon>Lamiaceae</taxon>
        <taxon>Nepetoideae</taxon>
        <taxon>Elsholtzieae</taxon>
        <taxon>Perilla</taxon>
    </lineage>
</organism>
<dbReference type="AlphaFoldDB" id="A0AAD4PDM4"/>
<dbReference type="EMBL" id="SDAM02000035">
    <property type="protein sequence ID" value="KAH6835406.1"/>
    <property type="molecule type" value="Genomic_DNA"/>
</dbReference>
<feature type="compositionally biased region" description="Basic and acidic residues" evidence="1">
    <location>
        <begin position="272"/>
        <end position="281"/>
    </location>
</feature>